<dbReference type="Gene3D" id="3.40.50.300">
    <property type="entry name" value="P-loop containing nucleotide triphosphate hydrolases"/>
    <property type="match status" value="1"/>
</dbReference>
<evidence type="ECO:0000256" key="2">
    <source>
        <dbReference type="RuleBase" id="RU366071"/>
    </source>
</evidence>
<dbReference type="Pfam" id="PF00437">
    <property type="entry name" value="T2SSE"/>
    <property type="match status" value="1"/>
</dbReference>
<keyword evidence="5" id="KW-1185">Reference proteome</keyword>
<comment type="similarity">
    <text evidence="1 2">Belongs to the GSP E family.</text>
</comment>
<proteinExistence type="inferred from homology"/>
<name>A0A553WHE6_9SPHN</name>
<comment type="subcellular location">
    <subcellularLocation>
        <location evidence="2">Cytoplasm</location>
    </subcellularLocation>
</comment>
<reference evidence="4 5" key="1">
    <citation type="submission" date="2019-07" db="EMBL/GenBank/DDBJ databases">
        <authorList>
            <person name="Park M."/>
        </authorList>
    </citation>
    <scope>NUCLEOTIDE SEQUENCE [LARGE SCALE GENOMIC DNA]</scope>
    <source>
        <strain evidence="4 5">KCTC32445</strain>
    </source>
</reference>
<dbReference type="AlphaFoldDB" id="A0A553WHE6"/>
<organism evidence="4 5">
    <name type="scientific">Sphingorhabdus contaminans</name>
    <dbReference type="NCBI Taxonomy" id="1343899"/>
    <lineage>
        <taxon>Bacteria</taxon>
        <taxon>Pseudomonadati</taxon>
        <taxon>Pseudomonadota</taxon>
        <taxon>Alphaproteobacteria</taxon>
        <taxon>Sphingomonadales</taxon>
        <taxon>Sphingomonadaceae</taxon>
        <taxon>Sphingorhabdus</taxon>
    </lineage>
</organism>
<evidence type="ECO:0000313" key="4">
    <source>
        <dbReference type="EMBL" id="TSB04111.1"/>
    </source>
</evidence>
<dbReference type="InterPro" id="IPR014155">
    <property type="entry name" value="VirB11"/>
</dbReference>
<protein>
    <recommendedName>
        <fullName evidence="2">Type IV secretion system protein</fullName>
    </recommendedName>
</protein>
<dbReference type="GO" id="GO:0005737">
    <property type="term" value="C:cytoplasm"/>
    <property type="evidence" value="ECO:0007669"/>
    <property type="project" value="UniProtKB-SubCell"/>
</dbReference>
<feature type="domain" description="Bacterial type II secretion system protein E" evidence="3">
    <location>
        <begin position="24"/>
        <end position="301"/>
    </location>
</feature>
<dbReference type="NCBIfam" id="TIGR02788">
    <property type="entry name" value="VirB11"/>
    <property type="match status" value="1"/>
</dbReference>
<dbReference type="RefSeq" id="WP_143774985.1">
    <property type="nucleotide sequence ID" value="NZ_VKKU01000001.1"/>
</dbReference>
<keyword evidence="2" id="KW-0963">Cytoplasm</keyword>
<dbReference type="SUPFAM" id="SSF52540">
    <property type="entry name" value="P-loop containing nucleoside triphosphate hydrolases"/>
    <property type="match status" value="1"/>
</dbReference>
<dbReference type="InterPro" id="IPR027417">
    <property type="entry name" value="P-loop_NTPase"/>
</dbReference>
<dbReference type="GO" id="GO:0016887">
    <property type="term" value="F:ATP hydrolysis activity"/>
    <property type="evidence" value="ECO:0007669"/>
    <property type="project" value="InterPro"/>
</dbReference>
<dbReference type="GO" id="GO:0044097">
    <property type="term" value="P:secretion by the type IV secretion system"/>
    <property type="evidence" value="ECO:0007669"/>
    <property type="project" value="InterPro"/>
</dbReference>
<dbReference type="Proteomes" id="UP000320160">
    <property type="component" value="Unassembled WGS sequence"/>
</dbReference>
<dbReference type="PANTHER" id="PTHR30486:SF6">
    <property type="entry name" value="TYPE IV PILUS RETRACTATION ATPASE PILT"/>
    <property type="match status" value="1"/>
</dbReference>
<dbReference type="InterPro" id="IPR001482">
    <property type="entry name" value="T2SS/T4SS_dom"/>
</dbReference>
<gene>
    <name evidence="4" type="primary">virB11</name>
    <name evidence="4" type="ORF">FOM92_01335</name>
</gene>
<accession>A0A553WHE6</accession>
<dbReference type="OrthoDB" id="9810761at2"/>
<sequence length="330" mass="35930">MNMVTPLSGSGGNVYLNSYLAPFETWLAADDVTEILVNQPHELWVERMGADEMERHDVPAIDAQLLERLAQQVARISHQGINRESPLLAAVLPGGARIQIVLPPATRGSVAIAIRKHVLHDMTVDGYLAQCRYGPLNETDPAQSLSALLEKGDLSAFLKKAVAMRKTILLSGGTSSGKTTLLNALLKEIPQNERVIAIEDTPEIKLHRNNSVGLVAVSGDQGEARVTIEELMRASLRMRPDRLIVGELRGAETVTFLRAINTGHPGSISTIHASTTKGAFEQLALMCMQADLGLSRSDTIDYARSMIDIIVQLDRKNGQRSIADIQFKGD</sequence>
<comment type="function">
    <text evidence="2">Part of the Type IV secretion system.</text>
</comment>
<dbReference type="GO" id="GO:0043684">
    <property type="term" value="C:type IV secretion system complex"/>
    <property type="evidence" value="ECO:0007669"/>
    <property type="project" value="UniProtKB-UniRule"/>
</dbReference>
<keyword evidence="2" id="KW-0067">ATP-binding</keyword>
<dbReference type="InterPro" id="IPR050921">
    <property type="entry name" value="T4SS_GSP_E_ATPase"/>
</dbReference>
<dbReference type="Gene3D" id="3.30.450.90">
    <property type="match status" value="1"/>
</dbReference>
<dbReference type="GO" id="GO:0005524">
    <property type="term" value="F:ATP binding"/>
    <property type="evidence" value="ECO:0007669"/>
    <property type="project" value="UniProtKB-UniRule"/>
</dbReference>
<dbReference type="EMBL" id="VKKU01000001">
    <property type="protein sequence ID" value="TSB04111.1"/>
    <property type="molecule type" value="Genomic_DNA"/>
</dbReference>
<comment type="caution">
    <text evidence="4">The sequence shown here is derived from an EMBL/GenBank/DDBJ whole genome shotgun (WGS) entry which is preliminary data.</text>
</comment>
<evidence type="ECO:0000259" key="3">
    <source>
        <dbReference type="Pfam" id="PF00437"/>
    </source>
</evidence>
<evidence type="ECO:0000256" key="1">
    <source>
        <dbReference type="ARBA" id="ARBA00006611"/>
    </source>
</evidence>
<dbReference type="PANTHER" id="PTHR30486">
    <property type="entry name" value="TWITCHING MOTILITY PROTEIN PILT"/>
    <property type="match status" value="1"/>
</dbReference>
<evidence type="ECO:0000313" key="5">
    <source>
        <dbReference type="Proteomes" id="UP000320160"/>
    </source>
</evidence>
<keyword evidence="2" id="KW-0547">Nucleotide-binding</keyword>
<dbReference type="CDD" id="cd01130">
    <property type="entry name" value="VirB11-like_ATPase"/>
    <property type="match status" value="1"/>
</dbReference>